<dbReference type="PANTHER" id="PTHR33912:SF3">
    <property type="entry name" value="OS01G0939400 PROTEIN"/>
    <property type="match status" value="1"/>
</dbReference>
<dbReference type="Proteomes" id="UP001604336">
    <property type="component" value="Unassembled WGS sequence"/>
</dbReference>
<proteinExistence type="predicted"/>
<feature type="region of interest" description="Disordered" evidence="1">
    <location>
        <begin position="108"/>
        <end position="153"/>
    </location>
</feature>
<name>A0ABD1PQK5_9LAMI</name>
<evidence type="ECO:0000256" key="1">
    <source>
        <dbReference type="SAM" id="MobiDB-lite"/>
    </source>
</evidence>
<keyword evidence="3" id="KW-1185">Reference proteome</keyword>
<dbReference type="PANTHER" id="PTHR33912">
    <property type="entry name" value="OS01G0939400 PROTEIN"/>
    <property type="match status" value="1"/>
</dbReference>
<comment type="caution">
    <text evidence="2">The sequence shown here is derived from an EMBL/GenBank/DDBJ whole genome shotgun (WGS) entry which is preliminary data.</text>
</comment>
<evidence type="ECO:0000313" key="2">
    <source>
        <dbReference type="EMBL" id="KAL2466187.1"/>
    </source>
</evidence>
<reference evidence="3" key="1">
    <citation type="submission" date="2024-07" db="EMBL/GenBank/DDBJ databases">
        <title>Two chromosome-level genome assemblies of Korean endemic species Abeliophyllum distichum and Forsythia ovata (Oleaceae).</title>
        <authorList>
            <person name="Jang H."/>
        </authorList>
    </citation>
    <scope>NUCLEOTIDE SEQUENCE [LARGE SCALE GENOMIC DNA]</scope>
</reference>
<protein>
    <submittedName>
        <fullName evidence="2">Uncharacterized protein</fullName>
    </submittedName>
</protein>
<dbReference type="InterPro" id="IPR040381">
    <property type="entry name" value="At4g14450-like"/>
</dbReference>
<dbReference type="AlphaFoldDB" id="A0ABD1PQK5"/>
<gene>
    <name evidence="2" type="ORF">Adt_42038</name>
</gene>
<feature type="region of interest" description="Disordered" evidence="1">
    <location>
        <begin position="1"/>
        <end position="82"/>
    </location>
</feature>
<feature type="compositionally biased region" description="Basic and acidic residues" evidence="1">
    <location>
        <begin position="15"/>
        <end position="40"/>
    </location>
</feature>
<dbReference type="EMBL" id="JBFOLK010000013">
    <property type="protein sequence ID" value="KAL2466187.1"/>
    <property type="molecule type" value="Genomic_DNA"/>
</dbReference>
<evidence type="ECO:0000313" key="3">
    <source>
        <dbReference type="Proteomes" id="UP001604336"/>
    </source>
</evidence>
<accession>A0ABD1PQK5</accession>
<feature type="compositionally biased region" description="Polar residues" evidence="1">
    <location>
        <begin position="58"/>
        <end position="76"/>
    </location>
</feature>
<organism evidence="2 3">
    <name type="scientific">Abeliophyllum distichum</name>
    <dbReference type="NCBI Taxonomy" id="126358"/>
    <lineage>
        <taxon>Eukaryota</taxon>
        <taxon>Viridiplantae</taxon>
        <taxon>Streptophyta</taxon>
        <taxon>Embryophyta</taxon>
        <taxon>Tracheophyta</taxon>
        <taxon>Spermatophyta</taxon>
        <taxon>Magnoliopsida</taxon>
        <taxon>eudicotyledons</taxon>
        <taxon>Gunneridae</taxon>
        <taxon>Pentapetalae</taxon>
        <taxon>asterids</taxon>
        <taxon>lamiids</taxon>
        <taxon>Lamiales</taxon>
        <taxon>Oleaceae</taxon>
        <taxon>Forsythieae</taxon>
        <taxon>Abeliophyllum</taxon>
    </lineage>
</organism>
<sequence length="230" mass="25359">MALVDYASSSDEDEPRIKGEEEEEQLLKEIRGPEEKRCRFQDPSSVPPDNDSTHFHKSSGSSLTKQTEKISNQPESSGLKLPDASLLLDSPALQSHLVTASDHSSRVAAAMAESASRKRDLNGSPASHLHSKVPKGNLPHSKNVPDTVGGHLIPPQLTGRSNVVTEDINKLFFRNALNFKCRSFDGKPARFSLYKFSLITGLNATNEPLELHIERGDRLIKKYFKKSGMA</sequence>